<reference evidence="2 4" key="2">
    <citation type="journal article" date="2023" name="Commun. Biol.">
        <title>Reorganization of the ancestral sex-determining regions during the evolution of trioecy in Pleodorina starrii.</title>
        <authorList>
            <person name="Takahashi K."/>
            <person name="Suzuki S."/>
            <person name="Kawai-Toyooka H."/>
            <person name="Yamamoto K."/>
            <person name="Hamaji T."/>
            <person name="Ootsuki R."/>
            <person name="Yamaguchi H."/>
            <person name="Kawachi M."/>
            <person name="Higashiyama T."/>
            <person name="Nozaki H."/>
        </authorList>
    </citation>
    <scope>NUCLEOTIDE SEQUENCE [LARGE SCALE GENOMIC DNA]</scope>
    <source>
        <strain evidence="2 4">NIES-4479</strain>
    </source>
</reference>
<sequence length="328" mass="36225">MAAAVASRSRRANAQTTSCTTPWPPDALPYMRASSSTAIRPTSYGHENEWNKYNEIWRSKLVFSGLYYPGLGNHDITNNHPETGGGCRYWWLPPLNLPICVIPRFDQNTCCSATMLTIQKRDLEGYIQKPQGFISLSPEGSAYSWHRGTYRFLQLNYNPALDWGTALNDIYRPPLGQYFDWFEAQLSEAQASGQNVVIYIHTLSGLSSADLDRFKRAIQTKPVSLIFVGHDHECFGQQQVLVDGGSSVPVIYSGAAEYVSYIDVSYGSQTITVALQLARGGGHRLTVVQWTYNLGPGGKVTNPQAGQAFVFNSNNRADHEPAAGSCGI</sequence>
<evidence type="ECO:0008006" key="5">
    <source>
        <dbReference type="Google" id="ProtNLM"/>
    </source>
</evidence>
<proteinExistence type="predicted"/>
<dbReference type="EMBL" id="BRXU01000019">
    <property type="protein sequence ID" value="GLC57751.1"/>
    <property type="molecule type" value="Genomic_DNA"/>
</dbReference>
<dbReference type="SUPFAM" id="SSF56300">
    <property type="entry name" value="Metallo-dependent phosphatases"/>
    <property type="match status" value="1"/>
</dbReference>
<dbReference type="EMBL" id="BRXU01000023">
    <property type="protein sequence ID" value="GLC58644.1"/>
    <property type="molecule type" value="Genomic_DNA"/>
</dbReference>
<evidence type="ECO:0000313" key="3">
    <source>
        <dbReference type="EMBL" id="GLC58644.1"/>
    </source>
</evidence>
<evidence type="ECO:0000313" key="4">
    <source>
        <dbReference type="Proteomes" id="UP001165080"/>
    </source>
</evidence>
<reference evidence="2" key="1">
    <citation type="submission" date="2022-08" db="EMBL/GenBank/DDBJ databases">
        <authorList>
            <person name="Takahashi K."/>
            <person name="Suzuki S."/>
            <person name="Kawachi M."/>
            <person name="Higashiyama T."/>
            <person name="Nozaki H."/>
        </authorList>
    </citation>
    <scope>NUCLEOTIDE SEQUENCE</scope>
    <source>
        <strain evidence="2">NIES-4479</strain>
    </source>
</reference>
<dbReference type="Gene3D" id="3.60.21.10">
    <property type="match status" value="1"/>
</dbReference>
<name>A0A9W6F6P8_9CHLO</name>
<keyword evidence="4" id="KW-1185">Reference proteome</keyword>
<dbReference type="Proteomes" id="UP001165080">
    <property type="component" value="Unassembled WGS sequence"/>
</dbReference>
<protein>
    <recommendedName>
        <fullName evidence="5">Calcineurin-like phosphoesterase domain-containing protein</fullName>
    </recommendedName>
</protein>
<evidence type="ECO:0000256" key="1">
    <source>
        <dbReference type="SAM" id="MobiDB-lite"/>
    </source>
</evidence>
<evidence type="ECO:0000313" key="2">
    <source>
        <dbReference type="EMBL" id="GLC57751.1"/>
    </source>
</evidence>
<dbReference type="InterPro" id="IPR029052">
    <property type="entry name" value="Metallo-depent_PP-like"/>
</dbReference>
<accession>A0A9W6F6P8</accession>
<dbReference type="AlphaFoldDB" id="A0A9W6F6P8"/>
<comment type="caution">
    <text evidence="2">The sequence shown here is derived from an EMBL/GenBank/DDBJ whole genome shotgun (WGS) entry which is preliminary data.</text>
</comment>
<feature type="region of interest" description="Disordered" evidence="1">
    <location>
        <begin position="1"/>
        <end position="25"/>
    </location>
</feature>
<gene>
    <name evidence="2" type="primary">PLESTB001812</name>
    <name evidence="3" type="synonym">PLESTB002055</name>
    <name evidence="2" type="ORF">PLESTB_001260800</name>
    <name evidence="3" type="ORF">PLESTB_001383600</name>
</gene>
<organism evidence="2 4">
    <name type="scientific">Pleodorina starrii</name>
    <dbReference type="NCBI Taxonomy" id="330485"/>
    <lineage>
        <taxon>Eukaryota</taxon>
        <taxon>Viridiplantae</taxon>
        <taxon>Chlorophyta</taxon>
        <taxon>core chlorophytes</taxon>
        <taxon>Chlorophyceae</taxon>
        <taxon>CS clade</taxon>
        <taxon>Chlamydomonadales</taxon>
        <taxon>Volvocaceae</taxon>
        <taxon>Pleodorina</taxon>
    </lineage>
</organism>